<dbReference type="InterPro" id="IPR039049">
    <property type="entry name" value="ELOB"/>
</dbReference>
<dbReference type="AlphaFoldDB" id="A0AA36GCT4"/>
<dbReference type="PANTHER" id="PTHR13248:SF4">
    <property type="entry name" value="ELONGIN B"/>
    <property type="match status" value="1"/>
</dbReference>
<dbReference type="SUPFAM" id="SSF54236">
    <property type="entry name" value="Ubiquitin-like"/>
    <property type="match status" value="1"/>
</dbReference>
<proteinExistence type="predicted"/>
<dbReference type="InterPro" id="IPR029071">
    <property type="entry name" value="Ubiquitin-like_domsf"/>
</dbReference>
<feature type="non-terminal residue" evidence="3">
    <location>
        <position position="1"/>
    </location>
</feature>
<evidence type="ECO:0000313" key="3">
    <source>
        <dbReference type="EMBL" id="CAJ0580670.1"/>
    </source>
</evidence>
<reference evidence="3" key="1">
    <citation type="submission" date="2023-06" db="EMBL/GenBank/DDBJ databases">
        <authorList>
            <person name="Delattre M."/>
        </authorList>
    </citation>
    <scope>NUCLEOTIDE SEQUENCE</scope>
    <source>
        <strain evidence="3">AF72</strain>
    </source>
</reference>
<dbReference type="PANTHER" id="PTHR13248">
    <property type="entry name" value="TRANSCRIPTION ELONGATION FACTOR B POLYPEPTIDE 2"/>
    <property type="match status" value="1"/>
</dbReference>
<dbReference type="PROSITE" id="PS50053">
    <property type="entry name" value="UBIQUITIN_2"/>
    <property type="match status" value="1"/>
</dbReference>
<feature type="domain" description="Ubiquitin-like" evidence="2">
    <location>
        <begin position="9"/>
        <end position="77"/>
    </location>
</feature>
<feature type="region of interest" description="Disordered" evidence="1">
    <location>
        <begin position="94"/>
        <end position="117"/>
    </location>
</feature>
<evidence type="ECO:0000259" key="2">
    <source>
        <dbReference type="PROSITE" id="PS50053"/>
    </source>
</evidence>
<organism evidence="3 4">
    <name type="scientific">Mesorhabditis spiculigera</name>
    <dbReference type="NCBI Taxonomy" id="96644"/>
    <lineage>
        <taxon>Eukaryota</taxon>
        <taxon>Metazoa</taxon>
        <taxon>Ecdysozoa</taxon>
        <taxon>Nematoda</taxon>
        <taxon>Chromadorea</taxon>
        <taxon>Rhabditida</taxon>
        <taxon>Rhabditina</taxon>
        <taxon>Rhabditomorpha</taxon>
        <taxon>Rhabditoidea</taxon>
        <taxon>Rhabditidae</taxon>
        <taxon>Mesorhabditinae</taxon>
        <taxon>Mesorhabditis</taxon>
    </lineage>
</organism>
<accession>A0AA36GCT4</accession>
<comment type="caution">
    <text evidence="3">The sequence shown here is derived from an EMBL/GenBank/DDBJ whole genome shotgun (WGS) entry which is preliminary data.</text>
</comment>
<dbReference type="GO" id="GO:0070449">
    <property type="term" value="C:elongin complex"/>
    <property type="evidence" value="ECO:0007669"/>
    <property type="project" value="InterPro"/>
</dbReference>
<gene>
    <name evidence="3" type="ORF">MSPICULIGERA_LOCUS18861</name>
</gene>
<dbReference type="GO" id="GO:0006368">
    <property type="term" value="P:transcription elongation by RNA polymerase II"/>
    <property type="evidence" value="ECO:0007669"/>
    <property type="project" value="InterPro"/>
</dbReference>
<evidence type="ECO:0000313" key="4">
    <source>
        <dbReference type="Proteomes" id="UP001177023"/>
    </source>
</evidence>
<sequence length="117" mass="13052">MAYRGGVLLGLEVRFQKKHVFIELPDEAPVVAIKNMMSKLLQIPADQYKIVWRQDGENWKVLGDEQTLAQAGFSQNNARVQHPAVVGMLKLGQDEPQITPLSGPPPVPDSLRNDNHD</sequence>
<keyword evidence="4" id="KW-1185">Reference proteome</keyword>
<evidence type="ECO:0000256" key="1">
    <source>
        <dbReference type="SAM" id="MobiDB-lite"/>
    </source>
</evidence>
<protein>
    <recommendedName>
        <fullName evidence="2">Ubiquitin-like domain-containing protein</fullName>
    </recommendedName>
</protein>
<dbReference type="Proteomes" id="UP001177023">
    <property type="component" value="Unassembled WGS sequence"/>
</dbReference>
<dbReference type="Gene3D" id="3.10.20.90">
    <property type="entry name" value="Phosphatidylinositol 3-kinase Catalytic Subunit, Chain A, domain 1"/>
    <property type="match status" value="1"/>
</dbReference>
<dbReference type="InterPro" id="IPR000626">
    <property type="entry name" value="Ubiquitin-like_dom"/>
</dbReference>
<name>A0AA36GCT4_9BILA</name>
<dbReference type="EMBL" id="CATQJA010002662">
    <property type="protein sequence ID" value="CAJ0580670.1"/>
    <property type="molecule type" value="Genomic_DNA"/>
</dbReference>
<dbReference type="GO" id="GO:0030891">
    <property type="term" value="C:VCB complex"/>
    <property type="evidence" value="ECO:0007669"/>
    <property type="project" value="InterPro"/>
</dbReference>